<evidence type="ECO:0000256" key="3">
    <source>
        <dbReference type="ARBA" id="ARBA00022840"/>
    </source>
</evidence>
<organism evidence="6 7">
    <name type="scientific">Encephalitozoon romaleae (strain SJ-2008)</name>
    <name type="common">Microsporidian parasite</name>
    <dbReference type="NCBI Taxonomy" id="1178016"/>
    <lineage>
        <taxon>Eukaryota</taxon>
        <taxon>Fungi</taxon>
        <taxon>Fungi incertae sedis</taxon>
        <taxon>Microsporidia</taxon>
        <taxon>Unikaryonidae</taxon>
        <taxon>Encephalitozoon</taxon>
    </lineage>
</organism>
<keyword evidence="2" id="KW-0547">Nucleotide-binding</keyword>
<dbReference type="Gene3D" id="3.40.50.300">
    <property type="entry name" value="P-loop containing nucleotide triphosphate hydrolases"/>
    <property type="match status" value="1"/>
</dbReference>
<dbReference type="GO" id="GO:0005524">
    <property type="term" value="F:ATP binding"/>
    <property type="evidence" value="ECO:0007669"/>
    <property type="project" value="UniProtKB-KW"/>
</dbReference>
<dbReference type="GeneID" id="20521806"/>
<dbReference type="Pfam" id="PF10609">
    <property type="entry name" value="ParA"/>
    <property type="match status" value="1"/>
</dbReference>
<evidence type="ECO:0000313" key="7">
    <source>
        <dbReference type="Proteomes" id="UP000010094"/>
    </source>
</evidence>
<dbReference type="KEGG" id="ero:EROM_080700"/>
<dbReference type="OrthoDB" id="1741334at2759"/>
<dbReference type="GO" id="GO:0046872">
    <property type="term" value="F:metal ion binding"/>
    <property type="evidence" value="ECO:0007669"/>
    <property type="project" value="UniProtKB-KW"/>
</dbReference>
<dbReference type="PANTHER" id="PTHR23264:SF19">
    <property type="entry name" value="CYTOSOLIC FE-S CLUSTER ASSEMBLY FACTOR NUBP2"/>
    <property type="match status" value="1"/>
</dbReference>
<accession>I7ANW8</accession>
<gene>
    <name evidence="6" type="ordered locus">EROM_080700</name>
</gene>
<sequence length="239" mass="26067">MVMIAVMSGKGGVGKSSISIMLSTMMSERRKTLLLDFDLCGPSITSGFGIRENIFKGEKGLIPAKVTESLYILSMALLMKDDDSVIWRGPKKMSVLSMFYESIDGFSNVVIDMPPGISEEHGFLIGKDISTLIVTTPQNISLEDSSRAIDFCTSNGIEILGLIENMSGYCCECCGSFTNIFGSKGGERLAKEMGIPFVCRLPVDPLLCEALDEGGFTEKCESADAYIRFKRSILEIMNV</sequence>
<dbReference type="GO" id="GO:0005829">
    <property type="term" value="C:cytosol"/>
    <property type="evidence" value="ECO:0007669"/>
    <property type="project" value="TreeGrafter"/>
</dbReference>
<evidence type="ECO:0000256" key="2">
    <source>
        <dbReference type="ARBA" id="ARBA00022741"/>
    </source>
</evidence>
<name>I7ANW8_ENCRO</name>
<keyword evidence="1" id="KW-0479">Metal-binding</keyword>
<dbReference type="GO" id="GO:0016226">
    <property type="term" value="P:iron-sulfur cluster assembly"/>
    <property type="evidence" value="ECO:0007669"/>
    <property type="project" value="InterPro"/>
</dbReference>
<dbReference type="InterPro" id="IPR033756">
    <property type="entry name" value="YlxH/NBP35"/>
</dbReference>
<keyword evidence="4" id="KW-0408">Iron</keyword>
<protein>
    <submittedName>
        <fullName evidence="6">MRP-like ATP binding protein</fullName>
    </submittedName>
</protein>
<evidence type="ECO:0000256" key="5">
    <source>
        <dbReference type="ARBA" id="ARBA00023014"/>
    </source>
</evidence>
<keyword evidence="7" id="KW-1185">Reference proteome</keyword>
<dbReference type="RefSeq" id="XP_009264986.1">
    <property type="nucleotide sequence ID" value="XM_009266711.1"/>
</dbReference>
<keyword evidence="5" id="KW-0411">Iron-sulfur</keyword>
<dbReference type="GO" id="GO:0051536">
    <property type="term" value="F:iron-sulfur cluster binding"/>
    <property type="evidence" value="ECO:0007669"/>
    <property type="project" value="UniProtKB-KW"/>
</dbReference>
<dbReference type="Proteomes" id="UP000010094">
    <property type="component" value="Chromosome VIII"/>
</dbReference>
<evidence type="ECO:0000256" key="4">
    <source>
        <dbReference type="ARBA" id="ARBA00023004"/>
    </source>
</evidence>
<dbReference type="CDD" id="cd02037">
    <property type="entry name" value="Mrp_NBP35"/>
    <property type="match status" value="1"/>
</dbReference>
<dbReference type="HOGENOM" id="CLU_024839_0_1_1"/>
<reference evidence="6 7" key="1">
    <citation type="journal article" date="2012" name="Proc. Natl. Acad. Sci. U.S.A.">
        <title>Gain and loss of multiple functionally related, horizontally transferred genes in the reduced genomes of two microsporidian parasites.</title>
        <authorList>
            <person name="Pombert J.-F."/>
            <person name="Selman M."/>
            <person name="Burki F."/>
            <person name="Bardell F.T."/>
            <person name="Farinelli L."/>
            <person name="Solter L.F."/>
            <person name="Whitman D.W."/>
            <person name="Weiss L.M."/>
            <person name="Corradi N."/>
            <person name="Keeling P.J."/>
        </authorList>
    </citation>
    <scope>NUCLEOTIDE SEQUENCE [LARGE SCALE GENOMIC DNA]</scope>
    <source>
        <strain evidence="6 7">SJ-2008</strain>
    </source>
</reference>
<dbReference type="GO" id="GO:0140663">
    <property type="term" value="F:ATP-dependent FeS chaperone activity"/>
    <property type="evidence" value="ECO:0007669"/>
    <property type="project" value="InterPro"/>
</dbReference>
<dbReference type="SUPFAM" id="SSF52540">
    <property type="entry name" value="P-loop containing nucleoside triphosphate hydrolases"/>
    <property type="match status" value="1"/>
</dbReference>
<dbReference type="InterPro" id="IPR019591">
    <property type="entry name" value="Mrp/NBP35_ATP-bd"/>
</dbReference>
<dbReference type="InterPro" id="IPR027417">
    <property type="entry name" value="P-loop_NTPase"/>
</dbReference>
<evidence type="ECO:0000256" key="1">
    <source>
        <dbReference type="ARBA" id="ARBA00022723"/>
    </source>
</evidence>
<dbReference type="VEuPathDB" id="MicrosporidiaDB:EROM_080700"/>
<proteinExistence type="predicted"/>
<keyword evidence="3" id="KW-0067">ATP-binding</keyword>
<dbReference type="AlphaFoldDB" id="I7ANW8"/>
<evidence type="ECO:0000313" key="6">
    <source>
        <dbReference type="EMBL" id="AFN83489.1"/>
    </source>
</evidence>
<dbReference type="PANTHER" id="PTHR23264">
    <property type="entry name" value="NUCLEOTIDE-BINDING PROTEIN NBP35 YEAST -RELATED"/>
    <property type="match status" value="1"/>
</dbReference>
<dbReference type="EMBL" id="CP003525">
    <property type="protein sequence ID" value="AFN83489.1"/>
    <property type="molecule type" value="Genomic_DNA"/>
</dbReference>